<feature type="binding site" evidence="3">
    <location>
        <position position="22"/>
    </location>
    <ligand>
        <name>a divalent metal cation</name>
        <dbReference type="ChEBI" id="CHEBI:60240"/>
        <label>1</label>
    </ligand>
</feature>
<dbReference type="GO" id="GO:0005829">
    <property type="term" value="C:cytosol"/>
    <property type="evidence" value="ECO:0007669"/>
    <property type="project" value="TreeGrafter"/>
</dbReference>
<comment type="similarity">
    <text evidence="1">Belongs to the metallo-dependent hydrolases superfamily. TatD-type hydrolase family.</text>
</comment>
<keyword evidence="5" id="KW-1185">Reference proteome</keyword>
<dbReference type="SUPFAM" id="SSF51556">
    <property type="entry name" value="Metallo-dependent hydrolases"/>
    <property type="match status" value="1"/>
</dbReference>
<gene>
    <name evidence="4" type="ORF">BCF53_10228</name>
</gene>
<feature type="binding site" evidence="3">
    <location>
        <position position="139"/>
    </location>
    <ligand>
        <name>a divalent metal cation</name>
        <dbReference type="ChEBI" id="CHEBI:60240"/>
        <label>2</label>
    </ligand>
</feature>
<dbReference type="Pfam" id="PF01026">
    <property type="entry name" value="TatD_DNase"/>
    <property type="match status" value="1"/>
</dbReference>
<dbReference type="GO" id="GO:0046872">
    <property type="term" value="F:metal ion binding"/>
    <property type="evidence" value="ECO:0007669"/>
    <property type="project" value="UniProtKB-KW"/>
</dbReference>
<comment type="caution">
    <text evidence="4">The sequence shown here is derived from an EMBL/GenBank/DDBJ whole genome shotgun (WGS) entry which is preliminary data.</text>
</comment>
<sequence>MPTTEFTESCLAPACFIDSHCHLDAVDGVAEKLAQARAQGIAQFIVPGIEPDQWPQVIGLNSEGVFCALGTHPWYVNNPEQEARSLAAAIVQHSPVAIGEIGLDFYQGRVSRPAKDIQIDSLNRQMALADQHGLPVILHGVKAHNELLQILKKFPRVCGVVHAFSGSLQIAEQYLALGYCLGAGPLVLQSPKLQQVFRQLPMSRIVLETDAPFMANKSAGGDNPLLALREVAEALATARAIPLASFTQACRENTQRLFSRLPAKYLPQ</sequence>
<keyword evidence="2" id="KW-0378">Hydrolase</keyword>
<dbReference type="RefSeq" id="WP_165901783.1">
    <property type="nucleotide sequence ID" value="NZ_SLZR01000002.1"/>
</dbReference>
<dbReference type="PANTHER" id="PTHR46124">
    <property type="entry name" value="D-AMINOACYL-TRNA DEACYLASE"/>
    <property type="match status" value="1"/>
</dbReference>
<name>A0A4R3IBM2_9GAMM</name>
<feature type="binding site" evidence="3">
    <location>
        <position position="100"/>
    </location>
    <ligand>
        <name>a divalent metal cation</name>
        <dbReference type="ChEBI" id="CHEBI:60240"/>
        <label>1</label>
    </ligand>
</feature>
<evidence type="ECO:0000256" key="1">
    <source>
        <dbReference type="ARBA" id="ARBA00009275"/>
    </source>
</evidence>
<feature type="binding site" evidence="3">
    <location>
        <position position="162"/>
    </location>
    <ligand>
        <name>a divalent metal cation</name>
        <dbReference type="ChEBI" id="CHEBI:60240"/>
        <label>2</label>
    </ligand>
</feature>
<evidence type="ECO:0000313" key="5">
    <source>
        <dbReference type="Proteomes" id="UP000295793"/>
    </source>
</evidence>
<feature type="binding site" evidence="3">
    <location>
        <position position="210"/>
    </location>
    <ligand>
        <name>a divalent metal cation</name>
        <dbReference type="ChEBI" id="CHEBI:60240"/>
        <label>1</label>
    </ligand>
</feature>
<dbReference type="AlphaFoldDB" id="A0A4R3IBM2"/>
<evidence type="ECO:0000256" key="3">
    <source>
        <dbReference type="PIRSR" id="PIRSR005902-1"/>
    </source>
</evidence>
<reference evidence="4 5" key="1">
    <citation type="submission" date="2019-03" db="EMBL/GenBank/DDBJ databases">
        <title>Genomic Encyclopedia of Archaeal and Bacterial Type Strains, Phase II (KMG-II): from individual species to whole genera.</title>
        <authorList>
            <person name="Goeker M."/>
        </authorList>
    </citation>
    <scope>NUCLEOTIDE SEQUENCE [LARGE SCALE GENOMIC DNA]</scope>
    <source>
        <strain evidence="4 5">DSM 15388</strain>
    </source>
</reference>
<evidence type="ECO:0000256" key="2">
    <source>
        <dbReference type="ARBA" id="ARBA00022801"/>
    </source>
</evidence>
<proteinExistence type="inferred from homology"/>
<dbReference type="CDD" id="cd01310">
    <property type="entry name" value="TatD_DNAse"/>
    <property type="match status" value="1"/>
</dbReference>
<dbReference type="PROSITE" id="PS01137">
    <property type="entry name" value="TATD_1"/>
    <property type="match status" value="1"/>
</dbReference>
<dbReference type="GO" id="GO:0016788">
    <property type="term" value="F:hydrolase activity, acting on ester bonds"/>
    <property type="evidence" value="ECO:0007669"/>
    <property type="project" value="InterPro"/>
</dbReference>
<dbReference type="PIRSF" id="PIRSF005902">
    <property type="entry name" value="DNase_TatD"/>
    <property type="match status" value="1"/>
</dbReference>
<evidence type="ECO:0000313" key="4">
    <source>
        <dbReference type="EMBL" id="TCS43005.1"/>
    </source>
</evidence>
<protein>
    <submittedName>
        <fullName evidence="4">TatD DNase family protein</fullName>
    </submittedName>
</protein>
<dbReference type="InterPro" id="IPR032466">
    <property type="entry name" value="Metal_Hydrolase"/>
</dbReference>
<dbReference type="PANTHER" id="PTHR46124:SF3">
    <property type="entry name" value="HYDROLASE"/>
    <property type="match status" value="1"/>
</dbReference>
<dbReference type="Proteomes" id="UP000295793">
    <property type="component" value="Unassembled WGS sequence"/>
</dbReference>
<dbReference type="InterPro" id="IPR001130">
    <property type="entry name" value="TatD-like"/>
</dbReference>
<accession>A0A4R3IBM2</accession>
<organism evidence="4 5">
    <name type="scientific">Reinekea marinisedimentorum</name>
    <dbReference type="NCBI Taxonomy" id="230495"/>
    <lineage>
        <taxon>Bacteria</taxon>
        <taxon>Pseudomonadati</taxon>
        <taxon>Pseudomonadota</taxon>
        <taxon>Gammaproteobacteria</taxon>
        <taxon>Oceanospirillales</taxon>
        <taxon>Saccharospirillaceae</taxon>
        <taxon>Reinekea</taxon>
    </lineage>
</organism>
<dbReference type="EMBL" id="SLZR01000002">
    <property type="protein sequence ID" value="TCS43005.1"/>
    <property type="molecule type" value="Genomic_DNA"/>
</dbReference>
<feature type="binding site" evidence="3">
    <location>
        <position position="20"/>
    </location>
    <ligand>
        <name>a divalent metal cation</name>
        <dbReference type="ChEBI" id="CHEBI:60240"/>
        <label>1</label>
    </ligand>
</feature>
<keyword evidence="3" id="KW-0479">Metal-binding</keyword>
<dbReference type="InterPro" id="IPR018228">
    <property type="entry name" value="DNase_TatD-rel_CS"/>
</dbReference>
<dbReference type="Gene3D" id="3.20.20.140">
    <property type="entry name" value="Metal-dependent hydrolases"/>
    <property type="match status" value="1"/>
</dbReference>